<dbReference type="RefSeq" id="WP_010074487.1">
    <property type="nucleotide sequence ID" value="NC_014393.1"/>
</dbReference>
<accession>D9SRE1</accession>
<feature type="transmembrane region" description="Helical" evidence="2">
    <location>
        <begin position="21"/>
        <end position="44"/>
    </location>
</feature>
<dbReference type="eggNOG" id="COG1360">
    <property type="taxonomic scope" value="Bacteria"/>
</dbReference>
<dbReference type="STRING" id="573061.Clocel_2670"/>
<dbReference type="OrthoDB" id="9805566at2"/>
<proteinExistence type="predicted"/>
<feature type="domain" description="OmpA-like" evidence="3">
    <location>
        <begin position="87"/>
        <end position="219"/>
    </location>
</feature>
<dbReference type="KEGG" id="ccb:Clocel_2670"/>
<dbReference type="Proteomes" id="UP000002730">
    <property type="component" value="Chromosome"/>
</dbReference>
<evidence type="ECO:0000313" key="4">
    <source>
        <dbReference type="EMBL" id="ADL52370.1"/>
    </source>
</evidence>
<protein>
    <submittedName>
        <fullName evidence="4">OmpA/MotB domain protein</fullName>
    </submittedName>
</protein>
<dbReference type="PROSITE" id="PS51123">
    <property type="entry name" value="OMPA_2"/>
    <property type="match status" value="1"/>
</dbReference>
<dbReference type="InterPro" id="IPR006665">
    <property type="entry name" value="OmpA-like"/>
</dbReference>
<evidence type="ECO:0000313" key="5">
    <source>
        <dbReference type="Proteomes" id="UP000002730"/>
    </source>
</evidence>
<dbReference type="InterPro" id="IPR050330">
    <property type="entry name" value="Bact_OuterMem_StrucFunc"/>
</dbReference>
<dbReference type="SUPFAM" id="SSF103088">
    <property type="entry name" value="OmpA-like"/>
    <property type="match status" value="1"/>
</dbReference>
<keyword evidence="5" id="KW-1185">Reference proteome</keyword>
<keyword evidence="1 2" id="KW-0472">Membrane</keyword>
<reference evidence="4 5" key="1">
    <citation type="submission" date="2010-08" db="EMBL/GenBank/DDBJ databases">
        <title>Complete sequence of Clostridium cellulovorans 743B.</title>
        <authorList>
            <consortium name="US DOE Joint Genome Institute"/>
            <person name="Lucas S."/>
            <person name="Copeland A."/>
            <person name="Lapidus A."/>
            <person name="Cheng J.-F."/>
            <person name="Bruce D."/>
            <person name="Goodwin L."/>
            <person name="Pitluck S."/>
            <person name="Chertkov O."/>
            <person name="Detter J.C."/>
            <person name="Han C."/>
            <person name="Tapia R."/>
            <person name="Land M."/>
            <person name="Hauser L."/>
            <person name="Chang Y.-J."/>
            <person name="Jeffries C."/>
            <person name="Kyrpides N."/>
            <person name="Ivanova N."/>
            <person name="Mikhailova N."/>
            <person name="Hemme C.L."/>
            <person name="Woyke T."/>
        </authorList>
    </citation>
    <scope>NUCLEOTIDE SEQUENCE [LARGE SCALE GENOMIC DNA]</scope>
    <source>
        <strain evidence="5">ATCC 35296 / DSM 3052 / OCM 3 / 743B</strain>
    </source>
</reference>
<sequence length="233" mass="27100">MKFRSRRFLSTSHEENFWPSFVDVMTTVAIVFFFMMLIFTYSVYGKYRNVQVTYDKLDDIAKQRAELYERLENDLKPKLGDDIIFDKENGRLEIKTEVLFQVDKYELTGEGVKIAKEVSEAFYTLFSNPVYRDKIKYVEVKGHTDNTFLADYNRFLSTNRAASFVNAMVPNGSKYEEYAAYFKSSGMSKFEPKVGSVDGQSMVEQDQNRRIEINIELNDKDIEEAIKTLLGEG</sequence>
<dbReference type="GO" id="GO:0016020">
    <property type="term" value="C:membrane"/>
    <property type="evidence" value="ECO:0007669"/>
    <property type="project" value="UniProtKB-UniRule"/>
</dbReference>
<name>D9SRE1_CLOC7</name>
<keyword evidence="2" id="KW-0812">Transmembrane</keyword>
<dbReference type="HOGENOM" id="CLU_1203124_0_0_9"/>
<dbReference type="PANTHER" id="PTHR30329">
    <property type="entry name" value="STATOR ELEMENT OF FLAGELLAR MOTOR COMPLEX"/>
    <property type="match status" value="1"/>
</dbReference>
<organism evidence="4 5">
    <name type="scientific">Clostridium cellulovorans (strain ATCC 35296 / DSM 3052 / OCM 3 / 743B)</name>
    <dbReference type="NCBI Taxonomy" id="573061"/>
    <lineage>
        <taxon>Bacteria</taxon>
        <taxon>Bacillati</taxon>
        <taxon>Bacillota</taxon>
        <taxon>Clostridia</taxon>
        <taxon>Eubacteriales</taxon>
        <taxon>Clostridiaceae</taxon>
        <taxon>Clostridium</taxon>
    </lineage>
</organism>
<gene>
    <name evidence="4" type="ordered locus">Clocel_2670</name>
</gene>
<evidence type="ECO:0000256" key="2">
    <source>
        <dbReference type="SAM" id="Phobius"/>
    </source>
</evidence>
<dbReference type="AlphaFoldDB" id="D9SRE1"/>
<dbReference type="EMBL" id="CP002160">
    <property type="protein sequence ID" value="ADL52370.1"/>
    <property type="molecule type" value="Genomic_DNA"/>
</dbReference>
<dbReference type="PANTHER" id="PTHR30329:SF21">
    <property type="entry name" value="LIPOPROTEIN YIAD-RELATED"/>
    <property type="match status" value="1"/>
</dbReference>
<keyword evidence="2" id="KW-1133">Transmembrane helix</keyword>
<evidence type="ECO:0000259" key="3">
    <source>
        <dbReference type="PROSITE" id="PS51123"/>
    </source>
</evidence>
<dbReference type="Gene3D" id="3.30.1330.60">
    <property type="entry name" value="OmpA-like domain"/>
    <property type="match status" value="1"/>
</dbReference>
<dbReference type="InterPro" id="IPR036737">
    <property type="entry name" value="OmpA-like_sf"/>
</dbReference>
<evidence type="ECO:0000256" key="1">
    <source>
        <dbReference type="PROSITE-ProRule" id="PRU00473"/>
    </source>
</evidence>